<comment type="caution">
    <text evidence="10">Lacks conserved residue(s) required for the propagation of feature annotation.</text>
</comment>
<comment type="cofactor">
    <cofactor evidence="10">
        <name>Mn(2+)</name>
        <dbReference type="ChEBI" id="CHEBI:29035"/>
    </cofactor>
    <text evidence="10">Binds 2 Mn(2+) ions per subunit in a binuclear metal center.</text>
</comment>
<evidence type="ECO:0000313" key="13">
    <source>
        <dbReference type="Proteomes" id="UP001302257"/>
    </source>
</evidence>
<evidence type="ECO:0000256" key="4">
    <source>
        <dbReference type="ARBA" id="ARBA00022556"/>
    </source>
</evidence>
<comment type="pathway">
    <text evidence="10">Glycolipid biosynthesis; lipid IV(A) biosynthesis; lipid IV(A) from (3R)-3-hydroxytetradecanoyl-[acyl-carrier-protein] and UDP-N-acetyl-alpha-D-glucosamine: step 4/6.</text>
</comment>
<dbReference type="SUPFAM" id="SSF56300">
    <property type="entry name" value="Metallo-dependent phosphatases"/>
    <property type="match status" value="1"/>
</dbReference>
<evidence type="ECO:0000259" key="11">
    <source>
        <dbReference type="Pfam" id="PF00149"/>
    </source>
</evidence>
<feature type="binding site" evidence="10">
    <location>
        <position position="51"/>
    </location>
    <ligand>
        <name>Mn(2+)</name>
        <dbReference type="ChEBI" id="CHEBI:29035"/>
        <label>2</label>
    </ligand>
</feature>
<keyword evidence="4 10" id="KW-0441">Lipid A biosynthesis</keyword>
<feature type="binding site" evidence="10">
    <location>
        <position position="175"/>
    </location>
    <ligand>
        <name>substrate</name>
    </ligand>
</feature>
<keyword evidence="1 10" id="KW-1003">Cell membrane</keyword>
<gene>
    <name evidence="10" type="primary">lpxH</name>
    <name evidence="12" type="ORF">RAN89_10885</name>
</gene>
<evidence type="ECO:0000256" key="7">
    <source>
        <dbReference type="ARBA" id="ARBA00023098"/>
    </source>
</evidence>
<feature type="binding site" evidence="10">
    <location>
        <position position="91"/>
    </location>
    <ligand>
        <name>Mn(2+)</name>
        <dbReference type="ChEBI" id="CHEBI:29035"/>
        <label>2</label>
    </ligand>
</feature>
<keyword evidence="13" id="KW-1185">Reference proteome</keyword>
<dbReference type="InterPro" id="IPR043461">
    <property type="entry name" value="LpxH-like"/>
</dbReference>
<feature type="binding site" evidence="10">
    <location>
        <position position="208"/>
    </location>
    <ligand>
        <name>Mn(2+)</name>
        <dbReference type="ChEBI" id="CHEBI:29035"/>
        <label>1</label>
    </ligand>
</feature>
<keyword evidence="8 10" id="KW-0472">Membrane</keyword>
<evidence type="ECO:0000256" key="2">
    <source>
        <dbReference type="ARBA" id="ARBA00022516"/>
    </source>
</evidence>
<keyword evidence="2 10" id="KW-0444">Lipid biosynthesis</keyword>
<dbReference type="NCBIfam" id="TIGR01854">
    <property type="entry name" value="lipid_A_lpxH"/>
    <property type="match status" value="1"/>
</dbReference>
<dbReference type="CDD" id="cd07398">
    <property type="entry name" value="MPP_YbbF-LpxH"/>
    <property type="match status" value="1"/>
</dbReference>
<dbReference type="Gene3D" id="3.60.21.10">
    <property type="match status" value="1"/>
</dbReference>
<evidence type="ECO:0000256" key="5">
    <source>
        <dbReference type="ARBA" id="ARBA00022723"/>
    </source>
</evidence>
<sequence length="264" mass="29388">MPPVELNAPLHWRQVDFISDLHLQASEPGTHALWVQFMQNTTADALFILGDLFEVWVGDDVLDNPETFEAACAETIRLTATRLPVYLLHGNRDFLMGARLAQAANATLLQDPSTLHFAGKRTVLTHGDALCLDDKDYQVFRSMVRSDAWQREFLSKPLSERQHIAADIRARSEAQKTSGFEYADVDEFAACELLKSASGDVMIHGHTHRPATHTLPDGQTRWVLSDWHIHGAYHRAEVLRLRVPATGGDAVFSRLPPGACGPMS</sequence>
<keyword evidence="7 10" id="KW-0443">Lipid metabolism</keyword>
<dbReference type="PANTHER" id="PTHR34990">
    <property type="entry name" value="UDP-2,3-DIACYLGLUCOSAMINE HYDROLASE-RELATED"/>
    <property type="match status" value="1"/>
</dbReference>
<proteinExistence type="inferred from homology"/>
<feature type="binding site" evidence="10">
    <location>
        <position position="126"/>
    </location>
    <ligand>
        <name>Mn(2+)</name>
        <dbReference type="ChEBI" id="CHEBI:29035"/>
        <label>2</label>
    </ligand>
</feature>
<dbReference type="HAMAP" id="MF_00575">
    <property type="entry name" value="LpxH"/>
    <property type="match status" value="1"/>
</dbReference>
<reference evidence="12 13" key="1">
    <citation type="submission" date="2023-08" db="EMBL/GenBank/DDBJ databases">
        <title>Rhodoferax potami sp. nov. and Rhodoferax mekongensis sp. nov., isolated from the Mekong River in Thailand.</title>
        <authorList>
            <person name="Kitikhun S."/>
            <person name="Charoenyingcharoen P."/>
            <person name="Siriarchawattana P."/>
            <person name="Likhitrattanapisal S."/>
            <person name="Nilsakha T."/>
            <person name="Chanpet A."/>
            <person name="Rattanawaree P."/>
            <person name="Ingsriswang S."/>
        </authorList>
    </citation>
    <scope>NUCLEOTIDE SEQUENCE [LARGE SCALE GENOMIC DNA]</scope>
    <source>
        <strain evidence="12 13">TBRC 17307</strain>
    </source>
</reference>
<evidence type="ECO:0000313" key="12">
    <source>
        <dbReference type="EMBL" id="WNO03432.1"/>
    </source>
</evidence>
<feature type="domain" description="Calcineurin-like phosphoesterase" evidence="11">
    <location>
        <begin position="15"/>
        <end position="210"/>
    </location>
</feature>
<keyword evidence="5 10" id="KW-0479">Metal-binding</keyword>
<dbReference type="EC" id="3.6.1.54" evidence="10"/>
<comment type="function">
    <text evidence="10">Hydrolyzes the pyrophosphate bond of UDP-2,3-diacylglucosamine to yield 2,3-diacylglucosamine 1-phosphate (lipid X) and UMP by catalyzing the attack of water at the alpha-P atom. Involved in the biosynthesis of lipid A, a phosphorylated glycolipid that anchors the lipopolysaccharide to the outer membrane of the cell.</text>
</comment>
<organism evidence="12 13">
    <name type="scientific">Rhodoferax mekongensis</name>
    <dbReference type="NCBI Taxonomy" id="3068341"/>
    <lineage>
        <taxon>Bacteria</taxon>
        <taxon>Pseudomonadati</taxon>
        <taxon>Pseudomonadota</taxon>
        <taxon>Betaproteobacteria</taxon>
        <taxon>Burkholderiales</taxon>
        <taxon>Comamonadaceae</taxon>
        <taxon>Rhodoferax</taxon>
    </lineage>
</organism>
<evidence type="ECO:0000256" key="10">
    <source>
        <dbReference type="HAMAP-Rule" id="MF_00575"/>
    </source>
</evidence>
<feature type="binding site" evidence="10">
    <location>
        <position position="206"/>
    </location>
    <ligand>
        <name>substrate</name>
    </ligand>
</feature>
<feature type="binding site" evidence="10">
    <location>
        <position position="22"/>
    </location>
    <ligand>
        <name>Mn(2+)</name>
        <dbReference type="ChEBI" id="CHEBI:29035"/>
        <label>1</label>
    </ligand>
</feature>
<dbReference type="InterPro" id="IPR010138">
    <property type="entry name" value="UDP-diacylglucosamine_Hdrlase"/>
</dbReference>
<comment type="catalytic activity">
    <reaction evidence="10">
        <text>UDP-2-N,3-O-bis[(3R)-3-hydroxytetradecanoyl]-alpha-D-glucosamine + H2O = 2-N,3-O-bis[(3R)-3-hydroxytetradecanoyl]-alpha-D-glucosaminyl 1-phosphate + UMP + 2 H(+)</text>
        <dbReference type="Rhea" id="RHEA:25213"/>
        <dbReference type="ChEBI" id="CHEBI:15377"/>
        <dbReference type="ChEBI" id="CHEBI:15378"/>
        <dbReference type="ChEBI" id="CHEBI:57865"/>
        <dbReference type="ChEBI" id="CHEBI:57957"/>
        <dbReference type="ChEBI" id="CHEBI:78847"/>
        <dbReference type="EC" id="3.6.1.54"/>
    </reaction>
</comment>
<evidence type="ECO:0000256" key="9">
    <source>
        <dbReference type="ARBA" id="ARBA00023211"/>
    </source>
</evidence>
<comment type="subcellular location">
    <subcellularLocation>
        <location evidence="10">Cell inner membrane</location>
        <topology evidence="10">Peripheral membrane protein</topology>
        <orientation evidence="10">Cytoplasmic side</orientation>
    </subcellularLocation>
</comment>
<accession>A0ABZ0AVF8</accession>
<dbReference type="PANTHER" id="PTHR34990:SF1">
    <property type="entry name" value="UDP-2,3-DIACYLGLUCOSAMINE HYDROLASE"/>
    <property type="match status" value="1"/>
</dbReference>
<comment type="similarity">
    <text evidence="10">Belongs to the LpxH family.</text>
</comment>
<dbReference type="InterPro" id="IPR029052">
    <property type="entry name" value="Metallo-depent_PP-like"/>
</dbReference>
<dbReference type="RefSeq" id="WP_313866330.1">
    <property type="nucleotide sequence ID" value="NZ_CP132507.1"/>
</dbReference>
<evidence type="ECO:0000256" key="8">
    <source>
        <dbReference type="ARBA" id="ARBA00023136"/>
    </source>
</evidence>
<evidence type="ECO:0000256" key="1">
    <source>
        <dbReference type="ARBA" id="ARBA00022475"/>
    </source>
</evidence>
<keyword evidence="6 10" id="KW-0378">Hydrolase</keyword>
<dbReference type="Proteomes" id="UP001302257">
    <property type="component" value="Chromosome"/>
</dbReference>
<evidence type="ECO:0000256" key="6">
    <source>
        <dbReference type="ARBA" id="ARBA00022801"/>
    </source>
</evidence>
<protein>
    <recommendedName>
        <fullName evidence="10">UDP-2,3-diacylglucosamine hydrolase</fullName>
        <ecNumber evidence="10">3.6.1.54</ecNumber>
    </recommendedName>
    <alternativeName>
        <fullName evidence="10">UDP-2,3-diacylglucosamine diphosphatase</fullName>
    </alternativeName>
</protein>
<keyword evidence="3 10" id="KW-0997">Cell inner membrane</keyword>
<dbReference type="EMBL" id="CP132507">
    <property type="protein sequence ID" value="WNO03432.1"/>
    <property type="molecule type" value="Genomic_DNA"/>
</dbReference>
<feature type="binding site" evidence="10">
    <location>
        <position position="51"/>
    </location>
    <ligand>
        <name>Mn(2+)</name>
        <dbReference type="ChEBI" id="CHEBI:29035"/>
        <label>1</label>
    </ligand>
</feature>
<dbReference type="GO" id="GO:0016787">
    <property type="term" value="F:hydrolase activity"/>
    <property type="evidence" value="ECO:0007669"/>
    <property type="project" value="UniProtKB-KW"/>
</dbReference>
<feature type="binding site" evidence="10">
    <location>
        <position position="172"/>
    </location>
    <ligand>
        <name>substrate</name>
    </ligand>
</feature>
<name>A0ABZ0AVF8_9BURK</name>
<evidence type="ECO:0000256" key="3">
    <source>
        <dbReference type="ARBA" id="ARBA00022519"/>
    </source>
</evidence>
<feature type="binding site" evidence="10">
    <location>
        <position position="134"/>
    </location>
    <ligand>
        <name>substrate</name>
    </ligand>
</feature>
<feature type="binding site" evidence="10">
    <location>
        <position position="206"/>
    </location>
    <ligand>
        <name>Mn(2+)</name>
        <dbReference type="ChEBI" id="CHEBI:29035"/>
        <label>2</label>
    </ligand>
</feature>
<dbReference type="NCBIfam" id="NF003743">
    <property type="entry name" value="PRK05340.1"/>
    <property type="match status" value="1"/>
</dbReference>
<dbReference type="Pfam" id="PF00149">
    <property type="entry name" value="Metallophos"/>
    <property type="match status" value="1"/>
</dbReference>
<feature type="binding site" evidence="10">
    <location>
        <begin position="91"/>
        <end position="92"/>
    </location>
    <ligand>
        <name>substrate</name>
    </ligand>
</feature>
<feature type="binding site" evidence="10">
    <location>
        <position position="20"/>
    </location>
    <ligand>
        <name>Mn(2+)</name>
        <dbReference type="ChEBI" id="CHEBI:29035"/>
        <label>1</label>
    </ligand>
</feature>
<dbReference type="InterPro" id="IPR004843">
    <property type="entry name" value="Calcineurin-like_PHP"/>
</dbReference>
<keyword evidence="9 10" id="KW-0464">Manganese</keyword>